<proteinExistence type="predicted"/>
<gene>
    <name evidence="1" type="ORF">SAMN05421762_3862</name>
</gene>
<keyword evidence="2" id="KW-1185">Reference proteome</keyword>
<keyword evidence="1" id="KW-0808">Transferase</keyword>
<dbReference type="AlphaFoldDB" id="A0A1I1R6J2"/>
<name>A0A1I1R6J2_9RHOB</name>
<dbReference type="EMBL" id="FOLX01000008">
    <property type="protein sequence ID" value="SFD27778.1"/>
    <property type="molecule type" value="Genomic_DNA"/>
</dbReference>
<dbReference type="PANTHER" id="PTHR35340">
    <property type="entry name" value="PQQ ENZYME REPEAT PROTEIN-RELATED"/>
    <property type="match status" value="1"/>
</dbReference>
<reference evidence="1 2" key="1">
    <citation type="submission" date="2016-10" db="EMBL/GenBank/DDBJ databases">
        <authorList>
            <person name="de Groot N.N."/>
        </authorList>
    </citation>
    <scope>NUCLEOTIDE SEQUENCE [LARGE SCALE GENOMIC DNA]</scope>
    <source>
        <strain evidence="1 2">DSM 29619</strain>
    </source>
</reference>
<dbReference type="PANTHER" id="PTHR35340:SF5">
    <property type="entry name" value="ASST-DOMAIN-CONTAINING PROTEIN"/>
    <property type="match status" value="1"/>
</dbReference>
<dbReference type="Pfam" id="PF14269">
    <property type="entry name" value="Arylsulfotran_2"/>
    <property type="match status" value="1"/>
</dbReference>
<evidence type="ECO:0000313" key="2">
    <source>
        <dbReference type="Proteomes" id="UP000231644"/>
    </source>
</evidence>
<dbReference type="SUPFAM" id="SSF50998">
    <property type="entry name" value="Quinoprotein alcohol dehydrogenase-like"/>
    <property type="match status" value="1"/>
</dbReference>
<sequence length="432" mass="49338">MKLDKSLVIFVFSAVFLLLLLAVGAGFYLGTKKGFPGTQIKQAIRVGRGFVETGVIAPEGLLSRRPEMAPEEDYLEHDAARMPRGYRAMMRFDLTADLYVVDLFDPAGDLVWTWRLDDPAAGAEAAREDRIQPHGLVILESGDVVINGVAESKILARYDRCSIPVWSLNSYYHHLMSRDEVKGIWSWLTEGRDAYSQNQFMVRFDPETGQELERISAIKDLVQAHPENQAILNLPSYYFEGERRPWERRDTDLLHTNDVEALPAALADKFPDFQPGDLLVSFRNYSMIAVIDRITHKIKWRMQGPWIHQHDPDFTEDGRISVFNNNFTAPYERRSNIITVDPQTMQTQTLFESPETVFFSDRMGEHQSLPGGILHITVPHEGRVIEIDPKTDELVFEYNNRVLKGHNAHIANSVWLPEEYFNDDPKSFACPG</sequence>
<dbReference type="Proteomes" id="UP000231644">
    <property type="component" value="Unassembled WGS sequence"/>
</dbReference>
<organism evidence="1 2">
    <name type="scientific">Pseudooceanicola nitratireducens</name>
    <dbReference type="NCBI Taxonomy" id="517719"/>
    <lineage>
        <taxon>Bacteria</taxon>
        <taxon>Pseudomonadati</taxon>
        <taxon>Pseudomonadota</taxon>
        <taxon>Alphaproteobacteria</taxon>
        <taxon>Rhodobacterales</taxon>
        <taxon>Paracoccaceae</taxon>
        <taxon>Pseudooceanicola</taxon>
    </lineage>
</organism>
<accession>A0A1I1R6J2</accession>
<dbReference type="InterPro" id="IPR011047">
    <property type="entry name" value="Quinoprotein_ADH-like_sf"/>
</dbReference>
<protein>
    <submittedName>
        <fullName evidence="1">Arylsulfotransferase (ASST)</fullName>
    </submittedName>
</protein>
<evidence type="ECO:0000313" key="1">
    <source>
        <dbReference type="EMBL" id="SFD27778.1"/>
    </source>
</evidence>
<dbReference type="GO" id="GO:0016740">
    <property type="term" value="F:transferase activity"/>
    <property type="evidence" value="ECO:0007669"/>
    <property type="project" value="UniProtKB-KW"/>
</dbReference>
<dbReference type="STRING" id="517719.SAMN05421762_3862"/>
<dbReference type="InterPro" id="IPR039535">
    <property type="entry name" value="ASST-like"/>
</dbReference>
<dbReference type="InterPro" id="IPR053143">
    <property type="entry name" value="Arylsulfate_ST"/>
</dbReference>